<evidence type="ECO:0000256" key="1">
    <source>
        <dbReference type="ARBA" id="ARBA00022490"/>
    </source>
</evidence>
<comment type="similarity">
    <text evidence="4">Belongs to the MoaE family. MOCS2B subfamily.</text>
</comment>
<dbReference type="Gene3D" id="3.90.1170.40">
    <property type="entry name" value="Molybdopterin biosynthesis MoaE subunit"/>
    <property type="match status" value="1"/>
</dbReference>
<sequence>MASEQHSRGGSAAAEDTFVVSPDALDLASLARQVAHDSAGAIVTFSGTTRDTFDGKRVLQLEYEAYVPMAEAELRKIGRKARSQWTLHRIGIWHRTGVVPVGETSVVIAVSSAHRQAALEAASFLIDALKARVPIWKKELLDTGEAHWKANSEAAVHS</sequence>
<comment type="subcellular location">
    <subcellularLocation>
        <location evidence="4">Cytoplasm</location>
    </subcellularLocation>
</comment>
<evidence type="ECO:0000313" key="5">
    <source>
        <dbReference type="EMBL" id="RKP23409.1"/>
    </source>
</evidence>
<dbReference type="UniPathway" id="UPA00344"/>
<dbReference type="HAMAP" id="MF_03052">
    <property type="entry name" value="MOC2B"/>
    <property type="match status" value="1"/>
</dbReference>
<name>A0A4V1J108_9FUNG</name>
<dbReference type="GO" id="GO:0030366">
    <property type="term" value="F:molybdopterin synthase activity"/>
    <property type="evidence" value="ECO:0007669"/>
    <property type="project" value="UniProtKB-UniRule"/>
</dbReference>
<dbReference type="PANTHER" id="PTHR23404">
    <property type="entry name" value="MOLYBDOPTERIN SYNTHASE RELATED"/>
    <property type="match status" value="1"/>
</dbReference>
<dbReference type="GO" id="GO:0006777">
    <property type="term" value="P:Mo-molybdopterin cofactor biosynthetic process"/>
    <property type="evidence" value="ECO:0007669"/>
    <property type="project" value="UniProtKB-UniRule"/>
</dbReference>
<evidence type="ECO:0000313" key="6">
    <source>
        <dbReference type="Proteomes" id="UP000278143"/>
    </source>
</evidence>
<dbReference type="InterPro" id="IPR036563">
    <property type="entry name" value="MoaE_sf"/>
</dbReference>
<feature type="binding site" evidence="4">
    <location>
        <position position="130"/>
    </location>
    <ligand>
        <name>substrate</name>
    </ligand>
</feature>
<dbReference type="InterPro" id="IPR003448">
    <property type="entry name" value="Mopterin_biosynth_MoaE"/>
</dbReference>
<organism evidence="5 6">
    <name type="scientific">Syncephalis pseudoplumigaleata</name>
    <dbReference type="NCBI Taxonomy" id="1712513"/>
    <lineage>
        <taxon>Eukaryota</taxon>
        <taxon>Fungi</taxon>
        <taxon>Fungi incertae sedis</taxon>
        <taxon>Zoopagomycota</taxon>
        <taxon>Zoopagomycotina</taxon>
        <taxon>Zoopagomycetes</taxon>
        <taxon>Zoopagales</taxon>
        <taxon>Piptocephalidaceae</taxon>
        <taxon>Syncephalis</taxon>
    </lineage>
</organism>
<dbReference type="Pfam" id="PF02391">
    <property type="entry name" value="MoaE"/>
    <property type="match status" value="1"/>
</dbReference>
<dbReference type="EC" id="2.8.1.12" evidence="4"/>
<gene>
    <name evidence="5" type="ORF">SYNPS1DRAFT_18659</name>
</gene>
<dbReference type="Proteomes" id="UP000278143">
    <property type="component" value="Unassembled WGS sequence"/>
</dbReference>
<keyword evidence="6" id="KW-1185">Reference proteome</keyword>
<evidence type="ECO:0000256" key="2">
    <source>
        <dbReference type="ARBA" id="ARBA00022679"/>
    </source>
</evidence>
<keyword evidence="1 4" id="KW-0963">Cytoplasm</keyword>
<keyword evidence="3 4" id="KW-0501">Molybdenum cofactor biosynthesis</keyword>
<dbReference type="SUPFAM" id="SSF54690">
    <property type="entry name" value="Molybdopterin synthase subunit MoaE"/>
    <property type="match status" value="1"/>
</dbReference>
<comment type="catalytic activity">
    <reaction evidence="4">
        <text>2 [molybdopterin-synthase sulfur-carrier protein]-C-terminal-Gly-aminoethanethioate + cyclic pyranopterin phosphate + H2O = molybdopterin + 2 [molybdopterin-synthase sulfur-carrier protein]-C-terminal Gly-Gly + 2 H(+)</text>
        <dbReference type="Rhea" id="RHEA:26333"/>
        <dbReference type="Rhea" id="RHEA-COMP:12202"/>
        <dbReference type="Rhea" id="RHEA-COMP:19907"/>
        <dbReference type="ChEBI" id="CHEBI:15377"/>
        <dbReference type="ChEBI" id="CHEBI:15378"/>
        <dbReference type="ChEBI" id="CHEBI:58698"/>
        <dbReference type="ChEBI" id="CHEBI:59648"/>
        <dbReference type="ChEBI" id="CHEBI:90778"/>
        <dbReference type="ChEBI" id="CHEBI:232372"/>
        <dbReference type="EC" id="2.8.1.12"/>
    </reaction>
</comment>
<dbReference type="FunFam" id="3.90.1170.40:FF:000002">
    <property type="entry name" value="Molybdopterin synthase catalytic subunit"/>
    <property type="match status" value="1"/>
</dbReference>
<evidence type="ECO:0000256" key="4">
    <source>
        <dbReference type="HAMAP-Rule" id="MF_03052"/>
    </source>
</evidence>
<evidence type="ECO:0000256" key="3">
    <source>
        <dbReference type="ARBA" id="ARBA00023150"/>
    </source>
</evidence>
<dbReference type="AlphaFoldDB" id="A0A4V1J108"/>
<dbReference type="CDD" id="cd00756">
    <property type="entry name" value="MoaE"/>
    <property type="match status" value="1"/>
</dbReference>
<proteinExistence type="inferred from homology"/>
<protein>
    <recommendedName>
        <fullName evidence="4">Molybdopterin synthase catalytic subunit</fullName>
        <ecNumber evidence="4">2.8.1.12</ecNumber>
    </recommendedName>
    <alternativeName>
        <fullName evidence="4">Molybdenum cofactor synthesis protein 2 large subunit</fullName>
    </alternativeName>
    <alternativeName>
        <fullName evidence="4">Molybdenum cofactor synthesis protein 2B</fullName>
        <shortName evidence="4">MOCS2B</shortName>
    </alternativeName>
</protein>
<comment type="function">
    <text evidence="4">Catalytic subunit of the molybdopterin synthase complex, a complex that catalyzes the conversion of precursor Z into molybdopterin. Acts by mediating the incorporation of 2 sulfur atoms from thiocarboxylated MOCS2A into precursor Z to generate a dithiolene group.</text>
</comment>
<dbReference type="EMBL" id="KZ990995">
    <property type="protein sequence ID" value="RKP23409.1"/>
    <property type="molecule type" value="Genomic_DNA"/>
</dbReference>
<comment type="subunit">
    <text evidence="4">Heterotetramer; composed of 2 small (MOCS2A) and 2 large (MOCS2B) subunits.</text>
</comment>
<keyword evidence="2 4" id="KW-0808">Transferase</keyword>
<accession>A0A4V1J108</accession>
<dbReference type="GO" id="GO:1990140">
    <property type="term" value="C:molybdopterin synthase complex"/>
    <property type="evidence" value="ECO:0007669"/>
    <property type="project" value="UniProtKB-UniRule"/>
</dbReference>
<comment type="pathway">
    <text evidence="4">Cofactor biosynthesis; molybdopterin biosynthesis.</text>
</comment>
<dbReference type="InterPro" id="IPR028888">
    <property type="entry name" value="MOCS2B_euk"/>
</dbReference>
<dbReference type="OrthoDB" id="5531344at2759"/>
<feature type="binding site" evidence="4">
    <location>
        <begin position="114"/>
        <end position="115"/>
    </location>
    <ligand>
        <name>substrate</name>
    </ligand>
</feature>
<feature type="binding site" evidence="4">
    <location>
        <begin position="137"/>
        <end position="139"/>
    </location>
    <ligand>
        <name>substrate</name>
    </ligand>
</feature>
<reference evidence="6" key="1">
    <citation type="journal article" date="2018" name="Nat. Microbiol.">
        <title>Leveraging single-cell genomics to expand the fungal tree of life.</title>
        <authorList>
            <person name="Ahrendt S.R."/>
            <person name="Quandt C.A."/>
            <person name="Ciobanu D."/>
            <person name="Clum A."/>
            <person name="Salamov A."/>
            <person name="Andreopoulos B."/>
            <person name="Cheng J.F."/>
            <person name="Woyke T."/>
            <person name="Pelin A."/>
            <person name="Henrissat B."/>
            <person name="Reynolds N.K."/>
            <person name="Benny G.L."/>
            <person name="Smith M.E."/>
            <person name="James T.Y."/>
            <person name="Grigoriev I.V."/>
        </authorList>
    </citation>
    <scope>NUCLEOTIDE SEQUENCE [LARGE SCALE GENOMIC DNA]</scope>
    <source>
        <strain evidence="6">Benny S71-1</strain>
    </source>
</reference>